<sequence length="165" mass="18802">MAALRRLLISPRPSSLACCRSYKSSINLETLYPDSKNVEIPTGQGVPMSDVKIYDEDPSNPFRVEVRVHLDSAQWISPEAKNRLRLECKPYIDSHGHLVLASDRTRKKSINVADCLDKLRCMLREVSNPPPEKIPETRFTLRAKHERLAAERLRVPRAAESLRNS</sequence>
<name>A0A9J6FTG9_HAELO</name>
<evidence type="ECO:0000313" key="2">
    <source>
        <dbReference type="Proteomes" id="UP000821853"/>
    </source>
</evidence>
<reference evidence="1 2" key="1">
    <citation type="journal article" date="2020" name="Cell">
        <title>Large-Scale Comparative Analyses of Tick Genomes Elucidate Their Genetic Diversity and Vector Capacities.</title>
        <authorList>
            <consortium name="Tick Genome and Microbiome Consortium (TIGMIC)"/>
            <person name="Jia N."/>
            <person name="Wang J."/>
            <person name="Shi W."/>
            <person name="Du L."/>
            <person name="Sun Y."/>
            <person name="Zhan W."/>
            <person name="Jiang J.F."/>
            <person name="Wang Q."/>
            <person name="Zhang B."/>
            <person name="Ji P."/>
            <person name="Bell-Sakyi L."/>
            <person name="Cui X.M."/>
            <person name="Yuan T.T."/>
            <person name="Jiang B.G."/>
            <person name="Yang W.F."/>
            <person name="Lam T.T."/>
            <person name="Chang Q.C."/>
            <person name="Ding S.J."/>
            <person name="Wang X.J."/>
            <person name="Zhu J.G."/>
            <person name="Ruan X.D."/>
            <person name="Zhao L."/>
            <person name="Wei J.T."/>
            <person name="Ye R.Z."/>
            <person name="Que T.C."/>
            <person name="Du C.H."/>
            <person name="Zhou Y.H."/>
            <person name="Cheng J.X."/>
            <person name="Dai P.F."/>
            <person name="Guo W.B."/>
            <person name="Han X.H."/>
            <person name="Huang E.J."/>
            <person name="Li L.F."/>
            <person name="Wei W."/>
            <person name="Gao Y.C."/>
            <person name="Liu J.Z."/>
            <person name="Shao H.Z."/>
            <person name="Wang X."/>
            <person name="Wang C.C."/>
            <person name="Yang T.C."/>
            <person name="Huo Q.B."/>
            <person name="Li W."/>
            <person name="Chen H.Y."/>
            <person name="Chen S.E."/>
            <person name="Zhou L.G."/>
            <person name="Ni X.B."/>
            <person name="Tian J.H."/>
            <person name="Sheng Y."/>
            <person name="Liu T."/>
            <person name="Pan Y.S."/>
            <person name="Xia L.Y."/>
            <person name="Li J."/>
            <person name="Zhao F."/>
            <person name="Cao W.C."/>
        </authorList>
    </citation>
    <scope>NUCLEOTIDE SEQUENCE [LARGE SCALE GENOMIC DNA]</scope>
    <source>
        <strain evidence="1">HaeL-2018</strain>
    </source>
</reference>
<dbReference type="SUPFAM" id="SSF110916">
    <property type="entry name" value="Peptidyl-tRNA hydrolase domain-like"/>
    <property type="match status" value="1"/>
</dbReference>
<dbReference type="OMA" id="CMLREVS"/>
<gene>
    <name evidence="1" type="ORF">HPB48_011408</name>
</gene>
<protein>
    <recommendedName>
        <fullName evidence="3">Peptidyl-tRNA hydrolase ICT1, mitochondrial</fullName>
    </recommendedName>
</protein>
<dbReference type="InterPro" id="IPR052104">
    <property type="entry name" value="Mito_Release_Factor_mL62"/>
</dbReference>
<organism evidence="1 2">
    <name type="scientific">Haemaphysalis longicornis</name>
    <name type="common">Bush tick</name>
    <dbReference type="NCBI Taxonomy" id="44386"/>
    <lineage>
        <taxon>Eukaryota</taxon>
        <taxon>Metazoa</taxon>
        <taxon>Ecdysozoa</taxon>
        <taxon>Arthropoda</taxon>
        <taxon>Chelicerata</taxon>
        <taxon>Arachnida</taxon>
        <taxon>Acari</taxon>
        <taxon>Parasitiformes</taxon>
        <taxon>Ixodida</taxon>
        <taxon>Ixodoidea</taxon>
        <taxon>Ixodidae</taxon>
        <taxon>Haemaphysalinae</taxon>
        <taxon>Haemaphysalis</taxon>
    </lineage>
</organism>
<dbReference type="AlphaFoldDB" id="A0A9J6FTG9"/>
<dbReference type="GO" id="GO:0005762">
    <property type="term" value="C:mitochondrial large ribosomal subunit"/>
    <property type="evidence" value="ECO:0007669"/>
    <property type="project" value="TreeGrafter"/>
</dbReference>
<proteinExistence type="predicted"/>
<dbReference type="PANTHER" id="PTHR11075:SF54">
    <property type="entry name" value="LARGE RIBOSOMAL SUBUNIT PROTEIN ML62"/>
    <property type="match status" value="1"/>
</dbReference>
<dbReference type="OrthoDB" id="270639at2759"/>
<evidence type="ECO:0008006" key="3">
    <source>
        <dbReference type="Google" id="ProtNLM"/>
    </source>
</evidence>
<dbReference type="Gene3D" id="3.30.160.20">
    <property type="match status" value="1"/>
</dbReference>
<keyword evidence="2" id="KW-1185">Reference proteome</keyword>
<dbReference type="EMBL" id="JABSTR010000003">
    <property type="protein sequence ID" value="KAH9365380.1"/>
    <property type="molecule type" value="Genomic_DNA"/>
</dbReference>
<dbReference type="GO" id="GO:0004045">
    <property type="term" value="F:peptidyl-tRNA hydrolase activity"/>
    <property type="evidence" value="ECO:0007669"/>
    <property type="project" value="TreeGrafter"/>
</dbReference>
<dbReference type="GO" id="GO:0016150">
    <property type="term" value="F:translation release factor activity, codon nonspecific"/>
    <property type="evidence" value="ECO:0007669"/>
    <property type="project" value="TreeGrafter"/>
</dbReference>
<comment type="caution">
    <text evidence="1">The sequence shown here is derived from an EMBL/GenBank/DDBJ whole genome shotgun (WGS) entry which is preliminary data.</text>
</comment>
<dbReference type="GO" id="GO:0070126">
    <property type="term" value="P:mitochondrial translational termination"/>
    <property type="evidence" value="ECO:0007669"/>
    <property type="project" value="TreeGrafter"/>
</dbReference>
<dbReference type="VEuPathDB" id="VectorBase:HLOH_051882"/>
<dbReference type="Proteomes" id="UP000821853">
    <property type="component" value="Unassembled WGS sequence"/>
</dbReference>
<evidence type="ECO:0000313" key="1">
    <source>
        <dbReference type="EMBL" id="KAH9365380.1"/>
    </source>
</evidence>
<accession>A0A9J6FTG9</accession>
<dbReference type="PANTHER" id="PTHR11075">
    <property type="entry name" value="PEPTIDE CHAIN RELEASE FACTOR"/>
    <property type="match status" value="1"/>
</dbReference>